<dbReference type="GeneID" id="71777773"/>
<dbReference type="EMBL" id="GG700658">
    <property type="protein sequence ID" value="KFL62923.1"/>
    <property type="molecule type" value="Genomic_DNA"/>
</dbReference>
<gene>
    <name evidence="1" type="ORF">TERG_12625</name>
</gene>
<keyword evidence="2" id="KW-1185">Reference proteome</keyword>
<evidence type="ECO:0000313" key="2">
    <source>
        <dbReference type="Proteomes" id="UP000008864"/>
    </source>
</evidence>
<dbReference type="RefSeq" id="XP_047607443.1">
    <property type="nucleotide sequence ID" value="XM_047751560.1"/>
</dbReference>
<sequence>MGLAWASELLASLVDSAMPLLRFSFLRLETVVHSFSLLRELSILICSSSDGRSLVHGFLSPPACVGVGCAGAGSKVSSNGMADGGLVDVPLLEVLPLVVGVRLDLDAHAFADDGDTVDFACCLSYSRAVCIWFSTIARLAFSACLTISFFSSRLRRA</sequence>
<accession>A0A080WY31</accession>
<dbReference type="Proteomes" id="UP000008864">
    <property type="component" value="Unassembled WGS sequence"/>
</dbReference>
<protein>
    <submittedName>
        <fullName evidence="1">Uncharacterized protein</fullName>
    </submittedName>
</protein>
<organism evidence="1 2">
    <name type="scientific">Trichophyton rubrum (strain ATCC MYA-4607 / CBS 118892)</name>
    <name type="common">Athlete's foot fungus</name>
    <dbReference type="NCBI Taxonomy" id="559305"/>
    <lineage>
        <taxon>Eukaryota</taxon>
        <taxon>Fungi</taxon>
        <taxon>Dikarya</taxon>
        <taxon>Ascomycota</taxon>
        <taxon>Pezizomycotina</taxon>
        <taxon>Eurotiomycetes</taxon>
        <taxon>Eurotiomycetidae</taxon>
        <taxon>Onygenales</taxon>
        <taxon>Arthrodermataceae</taxon>
        <taxon>Trichophyton</taxon>
    </lineage>
</organism>
<dbReference type="VEuPathDB" id="FungiDB:TERG_12625"/>
<evidence type="ECO:0000313" key="1">
    <source>
        <dbReference type="EMBL" id="KFL62923.1"/>
    </source>
</evidence>
<dbReference type="InParanoid" id="A0A080WY31"/>
<reference evidence="2" key="1">
    <citation type="journal article" date="2012" name="MBio">
        <title>Comparative genome analysis of Trichophyton rubrum and related dermatophytes reveals candidate genes involved in infection.</title>
        <authorList>
            <person name="Martinez D.A."/>
            <person name="Oliver B.G."/>
            <person name="Graeser Y."/>
            <person name="Goldberg J.M."/>
            <person name="Li W."/>
            <person name="Martinez-Rossi N.M."/>
            <person name="Monod M."/>
            <person name="Shelest E."/>
            <person name="Barton R.C."/>
            <person name="Birch E."/>
            <person name="Brakhage A.A."/>
            <person name="Chen Z."/>
            <person name="Gurr S.J."/>
            <person name="Heiman D."/>
            <person name="Heitman J."/>
            <person name="Kosti I."/>
            <person name="Rossi A."/>
            <person name="Saif S."/>
            <person name="Samalova M."/>
            <person name="Saunders C.W."/>
            <person name="Shea T."/>
            <person name="Summerbell R.C."/>
            <person name="Xu J."/>
            <person name="Young S."/>
            <person name="Zeng Q."/>
            <person name="Birren B.W."/>
            <person name="Cuomo C.A."/>
            <person name="White T.C."/>
        </authorList>
    </citation>
    <scope>NUCLEOTIDE SEQUENCE [LARGE SCALE GENOMIC DNA]</scope>
    <source>
        <strain evidence="2">ATCC MYA-4607 / CBS 118892</strain>
    </source>
</reference>
<proteinExistence type="predicted"/>
<dbReference type="HOGENOM" id="CLU_1679219_0_0_1"/>
<dbReference type="AlphaFoldDB" id="A0A080WY31"/>
<name>A0A080WY31_TRIRC</name>